<feature type="transmembrane region" description="Helical" evidence="1">
    <location>
        <begin position="12"/>
        <end position="33"/>
    </location>
</feature>
<keyword evidence="3" id="KW-1185">Reference proteome</keyword>
<organism evidence="2 3">
    <name type="scientific">Salimicrobium halophilum</name>
    <dbReference type="NCBI Taxonomy" id="86666"/>
    <lineage>
        <taxon>Bacteria</taxon>
        <taxon>Bacillati</taxon>
        <taxon>Bacillota</taxon>
        <taxon>Bacilli</taxon>
        <taxon>Bacillales</taxon>
        <taxon>Bacillaceae</taxon>
        <taxon>Salimicrobium</taxon>
    </lineage>
</organism>
<proteinExistence type="predicted"/>
<evidence type="ECO:0000313" key="2">
    <source>
        <dbReference type="EMBL" id="SDJ75313.1"/>
    </source>
</evidence>
<dbReference type="EMBL" id="FNEV01000014">
    <property type="protein sequence ID" value="SDJ75313.1"/>
    <property type="molecule type" value="Genomic_DNA"/>
</dbReference>
<gene>
    <name evidence="2" type="ORF">SAMN04490247_3101</name>
</gene>
<keyword evidence="1" id="KW-0812">Transmembrane</keyword>
<sequence length="115" mass="13634">MKHKMKLHRLKELHPVTWTLIAFIAVMFPTWMYTSYGMIHEEHLTEATVSEKYHEEEDYYIVVDDQKIKVKDTSKWMLVEADETYEITYEWYGTKTPHVVSINQAHDDDSVGGSH</sequence>
<dbReference type="RefSeq" id="WP_245688178.1">
    <property type="nucleotide sequence ID" value="NZ_FNEV01000014.1"/>
</dbReference>
<evidence type="ECO:0000256" key="1">
    <source>
        <dbReference type="SAM" id="Phobius"/>
    </source>
</evidence>
<keyword evidence="1" id="KW-0472">Membrane</keyword>
<protein>
    <submittedName>
        <fullName evidence="2">Uncharacterized protein</fullName>
    </submittedName>
</protein>
<dbReference type="AlphaFoldDB" id="A0A1G8WAS3"/>
<reference evidence="3" key="1">
    <citation type="submission" date="2016-10" db="EMBL/GenBank/DDBJ databases">
        <authorList>
            <person name="Varghese N."/>
            <person name="Submissions S."/>
        </authorList>
    </citation>
    <scope>NUCLEOTIDE SEQUENCE [LARGE SCALE GENOMIC DNA]</scope>
    <source>
        <strain evidence="3">DSM 4771</strain>
    </source>
</reference>
<keyword evidence="1" id="KW-1133">Transmembrane helix</keyword>
<accession>A0A1G8WAS3</accession>
<evidence type="ECO:0000313" key="3">
    <source>
        <dbReference type="Proteomes" id="UP000199225"/>
    </source>
</evidence>
<dbReference type="Proteomes" id="UP000199225">
    <property type="component" value="Unassembled WGS sequence"/>
</dbReference>
<name>A0A1G8WAS3_9BACI</name>